<reference evidence="1 2" key="1">
    <citation type="submission" date="2020-02" db="EMBL/GenBank/DDBJ databases">
        <title>Draft genome sequence of Haematococcus lacustris strain NIES-144.</title>
        <authorList>
            <person name="Morimoto D."/>
            <person name="Nakagawa S."/>
            <person name="Yoshida T."/>
            <person name="Sawayama S."/>
        </authorList>
    </citation>
    <scope>NUCLEOTIDE SEQUENCE [LARGE SCALE GENOMIC DNA]</scope>
    <source>
        <strain evidence="1 2">NIES-144</strain>
    </source>
</reference>
<accession>A0A699ZYS4</accession>
<comment type="caution">
    <text evidence="1">The sequence shown here is derived from an EMBL/GenBank/DDBJ whole genome shotgun (WGS) entry which is preliminary data.</text>
</comment>
<gene>
    <name evidence="1" type="ORF">HaLaN_18467</name>
</gene>
<sequence length="126" mass="13659">MARSIDASTSRSQPSDAIYADLCALVGMLMADSIHSSCTSKITVTAATSAGSVWEGLYIASGRFRAEIQSHPRHWPRNSLFDTVFDPFHVILSPLASTSHNGVASRHFRAEQPMLPSDLQLAITSQ</sequence>
<evidence type="ECO:0000313" key="2">
    <source>
        <dbReference type="Proteomes" id="UP000485058"/>
    </source>
</evidence>
<evidence type="ECO:0000313" key="1">
    <source>
        <dbReference type="EMBL" id="GFH21212.1"/>
    </source>
</evidence>
<protein>
    <submittedName>
        <fullName evidence="1">Uncharacterized protein</fullName>
    </submittedName>
</protein>
<dbReference type="EMBL" id="BLLF01001781">
    <property type="protein sequence ID" value="GFH21212.1"/>
    <property type="molecule type" value="Genomic_DNA"/>
</dbReference>
<organism evidence="1 2">
    <name type="scientific">Haematococcus lacustris</name>
    <name type="common">Green alga</name>
    <name type="synonym">Haematococcus pluvialis</name>
    <dbReference type="NCBI Taxonomy" id="44745"/>
    <lineage>
        <taxon>Eukaryota</taxon>
        <taxon>Viridiplantae</taxon>
        <taxon>Chlorophyta</taxon>
        <taxon>core chlorophytes</taxon>
        <taxon>Chlorophyceae</taxon>
        <taxon>CS clade</taxon>
        <taxon>Chlamydomonadales</taxon>
        <taxon>Haematococcaceae</taxon>
        <taxon>Haematococcus</taxon>
    </lineage>
</organism>
<dbReference type="Proteomes" id="UP000485058">
    <property type="component" value="Unassembled WGS sequence"/>
</dbReference>
<keyword evidence="2" id="KW-1185">Reference proteome</keyword>
<feature type="non-terminal residue" evidence="1">
    <location>
        <position position="126"/>
    </location>
</feature>
<proteinExistence type="predicted"/>
<dbReference type="AlphaFoldDB" id="A0A699ZYS4"/>
<feature type="non-terminal residue" evidence="1">
    <location>
        <position position="1"/>
    </location>
</feature>
<name>A0A699ZYS4_HAELA</name>